<keyword evidence="3" id="KW-1185">Reference proteome</keyword>
<reference evidence="3" key="1">
    <citation type="journal article" date="2013" name="Nature">
        <title>Pan genome of the phytoplankton Emiliania underpins its global distribution.</title>
        <authorList>
            <person name="Read B.A."/>
            <person name="Kegel J."/>
            <person name="Klute M.J."/>
            <person name="Kuo A."/>
            <person name="Lefebvre S.C."/>
            <person name="Maumus F."/>
            <person name="Mayer C."/>
            <person name="Miller J."/>
            <person name="Monier A."/>
            <person name="Salamov A."/>
            <person name="Young J."/>
            <person name="Aguilar M."/>
            <person name="Claverie J.M."/>
            <person name="Frickenhaus S."/>
            <person name="Gonzalez K."/>
            <person name="Herman E.K."/>
            <person name="Lin Y.C."/>
            <person name="Napier J."/>
            <person name="Ogata H."/>
            <person name="Sarno A.F."/>
            <person name="Shmutz J."/>
            <person name="Schroeder D."/>
            <person name="de Vargas C."/>
            <person name="Verret F."/>
            <person name="von Dassow P."/>
            <person name="Valentin K."/>
            <person name="Van de Peer Y."/>
            <person name="Wheeler G."/>
            <person name="Dacks J.B."/>
            <person name="Delwiche C.F."/>
            <person name="Dyhrman S.T."/>
            <person name="Glockner G."/>
            <person name="John U."/>
            <person name="Richards T."/>
            <person name="Worden A.Z."/>
            <person name="Zhang X."/>
            <person name="Grigoriev I.V."/>
            <person name="Allen A.E."/>
            <person name="Bidle K."/>
            <person name="Borodovsky M."/>
            <person name="Bowler C."/>
            <person name="Brownlee C."/>
            <person name="Cock J.M."/>
            <person name="Elias M."/>
            <person name="Gladyshev V.N."/>
            <person name="Groth M."/>
            <person name="Guda C."/>
            <person name="Hadaegh A."/>
            <person name="Iglesias-Rodriguez M.D."/>
            <person name="Jenkins J."/>
            <person name="Jones B.M."/>
            <person name="Lawson T."/>
            <person name="Leese F."/>
            <person name="Lindquist E."/>
            <person name="Lobanov A."/>
            <person name="Lomsadze A."/>
            <person name="Malik S.B."/>
            <person name="Marsh M.E."/>
            <person name="Mackinder L."/>
            <person name="Mock T."/>
            <person name="Mueller-Roeber B."/>
            <person name="Pagarete A."/>
            <person name="Parker M."/>
            <person name="Probert I."/>
            <person name="Quesneville H."/>
            <person name="Raines C."/>
            <person name="Rensing S.A."/>
            <person name="Riano-Pachon D.M."/>
            <person name="Richier S."/>
            <person name="Rokitta S."/>
            <person name="Shiraiwa Y."/>
            <person name="Soanes D.M."/>
            <person name="van der Giezen M."/>
            <person name="Wahlund T.M."/>
            <person name="Williams B."/>
            <person name="Wilson W."/>
            <person name="Wolfe G."/>
            <person name="Wurch L.L."/>
        </authorList>
    </citation>
    <scope>NUCLEOTIDE SEQUENCE</scope>
</reference>
<organism evidence="2 3">
    <name type="scientific">Emiliania huxleyi (strain CCMP1516)</name>
    <dbReference type="NCBI Taxonomy" id="280463"/>
    <lineage>
        <taxon>Eukaryota</taxon>
        <taxon>Haptista</taxon>
        <taxon>Haptophyta</taxon>
        <taxon>Prymnesiophyceae</taxon>
        <taxon>Isochrysidales</taxon>
        <taxon>Noelaerhabdaceae</taxon>
        <taxon>Emiliania</taxon>
    </lineage>
</organism>
<dbReference type="HOGENOM" id="CLU_1221620_0_0_1"/>
<dbReference type="EnsemblProtists" id="EOD17704">
    <property type="protein sequence ID" value="EOD17704"/>
    <property type="gene ID" value="EMIHUDRAFT_451285"/>
</dbReference>
<dbReference type="KEGG" id="ehx:EMIHUDRAFT_451285"/>
<name>A0A0D3J2G9_EMIH1</name>
<proteinExistence type="predicted"/>
<accession>A0A0D3J2G9</accession>
<feature type="region of interest" description="Disordered" evidence="1">
    <location>
        <begin position="203"/>
        <end position="229"/>
    </location>
</feature>
<evidence type="ECO:0000256" key="1">
    <source>
        <dbReference type="SAM" id="MobiDB-lite"/>
    </source>
</evidence>
<feature type="compositionally biased region" description="Low complexity" evidence="1">
    <location>
        <begin position="203"/>
        <end position="223"/>
    </location>
</feature>
<evidence type="ECO:0000313" key="3">
    <source>
        <dbReference type="Proteomes" id="UP000013827"/>
    </source>
</evidence>
<protein>
    <submittedName>
        <fullName evidence="2">Uncharacterized protein</fullName>
    </submittedName>
</protein>
<dbReference type="PaxDb" id="2903-EOD17704"/>
<dbReference type="RefSeq" id="XP_005770133.1">
    <property type="nucleotide sequence ID" value="XM_005770076.1"/>
</dbReference>
<sequence>MAIPPALPSPKLPLLPPASSFAAFIAAQAETCPPRRAASFSGAAPFIAYSAAEAASKAPPLVYREKVLFDCLSPGNASISVTLALLPAVAAELVRANILPAGDFSNAPPPEPEPFDWMLMLQNAALALARDLLSKVTQQFIEIRAKLRVPQWVHMELIKHVPTFSEYLHGKPHLSIKSSLAGRWRAARGVALSKVARRTTLPSRASCATSSSKSGSTPSPAASRTCSEW</sequence>
<dbReference type="AlphaFoldDB" id="A0A0D3J2G9"/>
<dbReference type="Proteomes" id="UP000013827">
    <property type="component" value="Unassembled WGS sequence"/>
</dbReference>
<reference evidence="2" key="2">
    <citation type="submission" date="2024-10" db="UniProtKB">
        <authorList>
            <consortium name="EnsemblProtists"/>
        </authorList>
    </citation>
    <scope>IDENTIFICATION</scope>
</reference>
<evidence type="ECO:0000313" key="2">
    <source>
        <dbReference type="EnsemblProtists" id="EOD17704"/>
    </source>
</evidence>
<dbReference type="GeneID" id="17264033"/>